<proteinExistence type="predicted"/>
<dbReference type="OrthoDB" id="2377175at2"/>
<accession>A0A3M7TWN7</accession>
<comment type="caution">
    <text evidence="1">The sequence shown here is derived from an EMBL/GenBank/DDBJ whole genome shotgun (WGS) entry which is preliminary data.</text>
</comment>
<reference evidence="1 2" key="1">
    <citation type="submission" date="2018-10" db="EMBL/GenBank/DDBJ databases">
        <title>Bacillus Keqinensis sp. nov., a moderately halophilic bacterium isolated from a saline-alkaline lake.</title>
        <authorList>
            <person name="Wang H."/>
        </authorList>
    </citation>
    <scope>NUCLEOTIDE SEQUENCE [LARGE SCALE GENOMIC DNA]</scope>
    <source>
        <strain evidence="1 2">KQ-3</strain>
    </source>
</reference>
<gene>
    <name evidence="1" type="ORF">EBO34_05035</name>
</gene>
<name>A0A3M7TWN7_9BACI</name>
<evidence type="ECO:0000313" key="2">
    <source>
        <dbReference type="Proteomes" id="UP000278746"/>
    </source>
</evidence>
<dbReference type="AlphaFoldDB" id="A0A3M7TWN7"/>
<dbReference type="EMBL" id="RHIB01000001">
    <property type="protein sequence ID" value="RNA69312.1"/>
    <property type="molecule type" value="Genomic_DNA"/>
</dbReference>
<protein>
    <submittedName>
        <fullName evidence="1">Uncharacterized protein</fullName>
    </submittedName>
</protein>
<keyword evidence="2" id="KW-1185">Reference proteome</keyword>
<sequence length="59" mass="7128">MKDYHCCATCSHFQVIKIPGRVYYKCRRLGFETRPDYKFNCWEPKAHIKSLMKKEQENA</sequence>
<dbReference type="Proteomes" id="UP000278746">
    <property type="component" value="Unassembled WGS sequence"/>
</dbReference>
<evidence type="ECO:0000313" key="1">
    <source>
        <dbReference type="EMBL" id="RNA69312.1"/>
    </source>
</evidence>
<organism evidence="1 2">
    <name type="scientific">Alteribacter keqinensis</name>
    <dbReference type="NCBI Taxonomy" id="2483800"/>
    <lineage>
        <taxon>Bacteria</taxon>
        <taxon>Bacillati</taxon>
        <taxon>Bacillota</taxon>
        <taxon>Bacilli</taxon>
        <taxon>Bacillales</taxon>
        <taxon>Bacillaceae</taxon>
        <taxon>Alteribacter</taxon>
    </lineage>
</organism>